<reference evidence="2" key="1">
    <citation type="journal article" date="2023" name="Nat. Plants">
        <title>Single-cell RNA sequencing provides a high-resolution roadmap for understanding the multicellular compartmentation of specialized metabolism.</title>
        <authorList>
            <person name="Sun S."/>
            <person name="Shen X."/>
            <person name="Li Y."/>
            <person name="Li Y."/>
            <person name="Wang S."/>
            <person name="Li R."/>
            <person name="Zhang H."/>
            <person name="Shen G."/>
            <person name="Guo B."/>
            <person name="Wei J."/>
            <person name="Xu J."/>
            <person name="St-Pierre B."/>
            <person name="Chen S."/>
            <person name="Sun C."/>
        </authorList>
    </citation>
    <scope>NUCLEOTIDE SEQUENCE [LARGE SCALE GENOMIC DNA]</scope>
</reference>
<dbReference type="Proteomes" id="UP001060085">
    <property type="component" value="Linkage Group LG02"/>
</dbReference>
<dbReference type="EMBL" id="CM044702">
    <property type="protein sequence ID" value="KAI5676632.1"/>
    <property type="molecule type" value="Genomic_DNA"/>
</dbReference>
<evidence type="ECO:0000313" key="1">
    <source>
        <dbReference type="EMBL" id="KAI5676632.1"/>
    </source>
</evidence>
<accession>A0ACC0BVK9</accession>
<sequence>MEPSIVEEAPKVKELSQAKIEESLKLHVIEETSNEDPCCITNENNIEIKEKERMEEKERLNFGNSSKDKGGKLAYKIPIEKIQDSWKYWRMFYKFAEDTKNHFERLEGQRKPITKKIQNHNRKAKIEPTGNNRPPPYQPRFKLDTLPLIAKMKHFGEMAKT</sequence>
<gene>
    <name evidence="1" type="ORF">M9H77_07582</name>
</gene>
<comment type="caution">
    <text evidence="1">The sequence shown here is derived from an EMBL/GenBank/DDBJ whole genome shotgun (WGS) entry which is preliminary data.</text>
</comment>
<name>A0ACC0BVK9_CATRO</name>
<organism evidence="1 2">
    <name type="scientific">Catharanthus roseus</name>
    <name type="common">Madagascar periwinkle</name>
    <name type="synonym">Vinca rosea</name>
    <dbReference type="NCBI Taxonomy" id="4058"/>
    <lineage>
        <taxon>Eukaryota</taxon>
        <taxon>Viridiplantae</taxon>
        <taxon>Streptophyta</taxon>
        <taxon>Embryophyta</taxon>
        <taxon>Tracheophyta</taxon>
        <taxon>Spermatophyta</taxon>
        <taxon>Magnoliopsida</taxon>
        <taxon>eudicotyledons</taxon>
        <taxon>Gunneridae</taxon>
        <taxon>Pentapetalae</taxon>
        <taxon>asterids</taxon>
        <taxon>lamiids</taxon>
        <taxon>Gentianales</taxon>
        <taxon>Apocynaceae</taxon>
        <taxon>Rauvolfioideae</taxon>
        <taxon>Vinceae</taxon>
        <taxon>Catharanthinae</taxon>
        <taxon>Catharanthus</taxon>
    </lineage>
</organism>
<keyword evidence="2" id="KW-1185">Reference proteome</keyword>
<proteinExistence type="predicted"/>
<evidence type="ECO:0000313" key="2">
    <source>
        <dbReference type="Proteomes" id="UP001060085"/>
    </source>
</evidence>
<protein>
    <submittedName>
        <fullName evidence="1">Uncharacterized protein</fullName>
    </submittedName>
</protein>